<keyword evidence="1" id="KW-0805">Transcription regulation</keyword>
<dbReference type="Pfam" id="PF00392">
    <property type="entry name" value="GntR"/>
    <property type="match status" value="1"/>
</dbReference>
<dbReference type="Pfam" id="PF07729">
    <property type="entry name" value="FCD"/>
    <property type="match status" value="1"/>
</dbReference>
<dbReference type="GO" id="GO:0003677">
    <property type="term" value="F:DNA binding"/>
    <property type="evidence" value="ECO:0007669"/>
    <property type="project" value="UniProtKB-KW"/>
</dbReference>
<dbReference type="AlphaFoldDB" id="A0A1E8PUI6"/>
<dbReference type="SUPFAM" id="SSF48008">
    <property type="entry name" value="GntR ligand-binding domain-like"/>
    <property type="match status" value="1"/>
</dbReference>
<dbReference type="Gene3D" id="1.10.10.10">
    <property type="entry name" value="Winged helix-like DNA-binding domain superfamily/Winged helix DNA-binding domain"/>
    <property type="match status" value="1"/>
</dbReference>
<dbReference type="Proteomes" id="UP000092634">
    <property type="component" value="Unassembled WGS sequence"/>
</dbReference>
<evidence type="ECO:0000256" key="2">
    <source>
        <dbReference type="ARBA" id="ARBA00023125"/>
    </source>
</evidence>
<dbReference type="InterPro" id="IPR008920">
    <property type="entry name" value="TF_FadR/GntR_C"/>
</dbReference>
<dbReference type="InterPro" id="IPR036390">
    <property type="entry name" value="WH_DNA-bd_sf"/>
</dbReference>
<sequence length="270" mass="29200">MDRTYSFTLPAPEPAAGSFTTGTLGARVAARLHQQIYNDGLASGTRLPSEQAMAAHFGVSRTVLREAIALLQADGIVATRKGSGTFVCAQDGAKTGELGDELTQQSVQSLLNLIEVRQGLEAEIAALAAVRRTPGQLADIEHALRRIEEAVAAGVDGVEEDVRLHLCIAEATGNPYWPKFVAMFADPIRSAVKVTRANEARRADFSIEVRREHEKIVQAIADGDPQGARQAAMEHMQHAAERVRLADREFWRGDGGALARTLGRDPIMQK</sequence>
<dbReference type="PANTHER" id="PTHR43537:SF5">
    <property type="entry name" value="UXU OPERON TRANSCRIPTIONAL REGULATOR"/>
    <property type="match status" value="1"/>
</dbReference>
<dbReference type="InterPro" id="IPR000524">
    <property type="entry name" value="Tscrpt_reg_HTH_GntR"/>
</dbReference>
<dbReference type="SMART" id="SM00895">
    <property type="entry name" value="FCD"/>
    <property type="match status" value="1"/>
</dbReference>
<comment type="caution">
    <text evidence="5">The sequence shown here is derived from an EMBL/GenBank/DDBJ whole genome shotgun (WGS) entry which is preliminary data.</text>
</comment>
<keyword evidence="2" id="KW-0238">DNA-binding</keyword>
<dbReference type="GO" id="GO:0003700">
    <property type="term" value="F:DNA-binding transcription factor activity"/>
    <property type="evidence" value="ECO:0007669"/>
    <property type="project" value="InterPro"/>
</dbReference>
<dbReference type="SUPFAM" id="SSF46785">
    <property type="entry name" value="Winged helix' DNA-binding domain"/>
    <property type="match status" value="1"/>
</dbReference>
<evidence type="ECO:0000256" key="3">
    <source>
        <dbReference type="ARBA" id="ARBA00023163"/>
    </source>
</evidence>
<accession>A0A1E8PUI6</accession>
<dbReference type="PRINTS" id="PR00035">
    <property type="entry name" value="HTHGNTR"/>
</dbReference>
<dbReference type="InterPro" id="IPR036388">
    <property type="entry name" value="WH-like_DNA-bd_sf"/>
</dbReference>
<organism evidence="5 6">
    <name type="scientific">Janthinobacterium lividum</name>
    <dbReference type="NCBI Taxonomy" id="29581"/>
    <lineage>
        <taxon>Bacteria</taxon>
        <taxon>Pseudomonadati</taxon>
        <taxon>Pseudomonadota</taxon>
        <taxon>Betaproteobacteria</taxon>
        <taxon>Burkholderiales</taxon>
        <taxon>Oxalobacteraceae</taxon>
        <taxon>Janthinobacterium</taxon>
    </lineage>
</organism>
<evidence type="ECO:0000313" key="5">
    <source>
        <dbReference type="EMBL" id="OFJ49975.1"/>
    </source>
</evidence>
<keyword evidence="3" id="KW-0804">Transcription</keyword>
<dbReference type="CDD" id="cd07377">
    <property type="entry name" value="WHTH_GntR"/>
    <property type="match status" value="1"/>
</dbReference>
<proteinExistence type="predicted"/>
<gene>
    <name evidence="5" type="ORF">BA896_015070</name>
</gene>
<dbReference type="SMART" id="SM00345">
    <property type="entry name" value="HTH_GNTR"/>
    <property type="match status" value="1"/>
</dbReference>
<reference evidence="5 6" key="1">
    <citation type="submission" date="2016-10" db="EMBL/GenBank/DDBJ databases">
        <title>Updated version of Genome Assembly of Janthinobacterium lividum ERGS5:01.</title>
        <authorList>
            <person name="Kumar R."/>
            <person name="Acharya V."/>
            <person name="Singh D."/>
        </authorList>
    </citation>
    <scope>NUCLEOTIDE SEQUENCE [LARGE SCALE GENOMIC DNA]</scope>
    <source>
        <strain evidence="5 6">ERGS5:01</strain>
    </source>
</reference>
<dbReference type="PANTHER" id="PTHR43537">
    <property type="entry name" value="TRANSCRIPTIONAL REGULATOR, GNTR FAMILY"/>
    <property type="match status" value="1"/>
</dbReference>
<evidence type="ECO:0000259" key="4">
    <source>
        <dbReference type="PROSITE" id="PS50949"/>
    </source>
</evidence>
<protein>
    <submittedName>
        <fullName evidence="5">GntR family transcriptional regulator</fullName>
    </submittedName>
</protein>
<evidence type="ECO:0000256" key="1">
    <source>
        <dbReference type="ARBA" id="ARBA00023015"/>
    </source>
</evidence>
<feature type="domain" description="HTH gntR-type" evidence="4">
    <location>
        <begin position="22"/>
        <end position="90"/>
    </location>
</feature>
<dbReference type="EMBL" id="MAQB02000001">
    <property type="protein sequence ID" value="OFJ49975.1"/>
    <property type="molecule type" value="Genomic_DNA"/>
</dbReference>
<dbReference type="PROSITE" id="PS50949">
    <property type="entry name" value="HTH_GNTR"/>
    <property type="match status" value="1"/>
</dbReference>
<dbReference type="Gene3D" id="1.20.120.530">
    <property type="entry name" value="GntR ligand-binding domain-like"/>
    <property type="match status" value="1"/>
</dbReference>
<dbReference type="InterPro" id="IPR011711">
    <property type="entry name" value="GntR_C"/>
</dbReference>
<evidence type="ECO:0000313" key="6">
    <source>
        <dbReference type="Proteomes" id="UP000092634"/>
    </source>
</evidence>
<name>A0A1E8PUI6_9BURK</name>